<protein>
    <submittedName>
        <fullName evidence="1">Uncharacterized protein</fullName>
    </submittedName>
</protein>
<keyword evidence="2" id="KW-1185">Reference proteome</keyword>
<dbReference type="RefSeq" id="WP_132526630.1">
    <property type="nucleotide sequence ID" value="NZ_SMFV01000003.1"/>
</dbReference>
<dbReference type="EMBL" id="SMFV01000003">
    <property type="protein sequence ID" value="TCK04687.1"/>
    <property type="molecule type" value="Genomic_DNA"/>
</dbReference>
<evidence type="ECO:0000313" key="1">
    <source>
        <dbReference type="EMBL" id="TCK04687.1"/>
    </source>
</evidence>
<organism evidence="1 2">
    <name type="scientific">Phorcysia thermohydrogeniphila</name>
    <dbReference type="NCBI Taxonomy" id="936138"/>
    <lineage>
        <taxon>Bacteria</taxon>
        <taxon>Pseudomonadati</taxon>
        <taxon>Aquificota</taxon>
        <taxon>Aquificia</taxon>
        <taxon>Desulfurobacteriales</taxon>
        <taxon>Desulfurobacteriaceae</taxon>
        <taxon>Phorcysia</taxon>
    </lineage>
</organism>
<sequence>MMLELLERILLKCGKERRLITYGELAVELNRRFGKRVVPEKGKGLGRAISKLLHPVCDRYYREFRVLPGSVVVLSKTGMPAEGYFKYLAKRSIFKGDSKKAFWERQLSAFFEFCRKR</sequence>
<evidence type="ECO:0000313" key="2">
    <source>
        <dbReference type="Proteomes" id="UP000295777"/>
    </source>
</evidence>
<gene>
    <name evidence="1" type="ORF">CLV27_1120</name>
</gene>
<comment type="caution">
    <text evidence="1">The sequence shown here is derived from an EMBL/GenBank/DDBJ whole genome shotgun (WGS) entry which is preliminary data.</text>
</comment>
<name>A0A4R1G951_9BACT</name>
<dbReference type="AlphaFoldDB" id="A0A4R1G951"/>
<reference evidence="1 2" key="1">
    <citation type="submission" date="2019-03" db="EMBL/GenBank/DDBJ databases">
        <title>Genomic Encyclopedia of Archaeal and Bacterial Type Strains, Phase II (KMG-II): from individual species to whole genera.</title>
        <authorList>
            <person name="Goeker M."/>
        </authorList>
    </citation>
    <scope>NUCLEOTIDE SEQUENCE [LARGE SCALE GENOMIC DNA]</scope>
    <source>
        <strain evidence="1 2">DSM 24425</strain>
    </source>
</reference>
<accession>A0A4R1G951</accession>
<proteinExistence type="predicted"/>
<dbReference type="OrthoDB" id="14198at2"/>
<dbReference type="Proteomes" id="UP000295777">
    <property type="component" value="Unassembled WGS sequence"/>
</dbReference>